<proteinExistence type="predicted"/>
<dbReference type="PROSITE" id="PS50181">
    <property type="entry name" value="FBOX"/>
    <property type="match status" value="1"/>
</dbReference>
<protein>
    <submittedName>
        <fullName evidence="2">F-box protein 47</fullName>
    </submittedName>
</protein>
<reference evidence="2" key="2">
    <citation type="submission" date="2025-09" db="UniProtKB">
        <authorList>
            <consortium name="Ensembl"/>
        </authorList>
    </citation>
    <scope>IDENTIFICATION</scope>
</reference>
<dbReference type="Ensembl" id="ENSPMAT00000003391.1">
    <property type="protein sequence ID" value="ENSPMAP00000003376.1"/>
    <property type="gene ID" value="ENSPMAG00000003102.1"/>
</dbReference>
<dbReference type="InterPro" id="IPR036047">
    <property type="entry name" value="F-box-like_dom_sf"/>
</dbReference>
<dbReference type="PANTHER" id="PTHR34098:SF1">
    <property type="entry name" value="F-BOX ONLY PROTEIN 47"/>
    <property type="match status" value="1"/>
</dbReference>
<dbReference type="InterPro" id="IPR038946">
    <property type="entry name" value="FBXO47"/>
</dbReference>
<organism evidence="2">
    <name type="scientific">Petromyzon marinus</name>
    <name type="common">Sea lamprey</name>
    <dbReference type="NCBI Taxonomy" id="7757"/>
    <lineage>
        <taxon>Eukaryota</taxon>
        <taxon>Metazoa</taxon>
        <taxon>Chordata</taxon>
        <taxon>Craniata</taxon>
        <taxon>Vertebrata</taxon>
        <taxon>Cyclostomata</taxon>
        <taxon>Hyperoartia</taxon>
        <taxon>Petromyzontiformes</taxon>
        <taxon>Petromyzontidae</taxon>
        <taxon>Petromyzon</taxon>
    </lineage>
</organism>
<reference evidence="2" key="1">
    <citation type="submission" date="2025-08" db="UniProtKB">
        <authorList>
            <consortium name="Ensembl"/>
        </authorList>
    </citation>
    <scope>IDENTIFICATION</scope>
</reference>
<accession>S4RDU4</accession>
<dbReference type="AlphaFoldDB" id="S4RDU4"/>
<feature type="domain" description="F-box" evidence="1">
    <location>
        <begin position="38"/>
        <end position="69"/>
    </location>
</feature>
<sequence length="411" mass="47325">ATLRVRNENTLIRDIYCSRREKRNALAEANLGPQLSPIGTLCILPTEMLHKVLSYLQATQLSLLCLVSRDMCREILEYMIIPSTCNRLHFDMSHLGTEPSSSVKVFDRDRTLGLLLKRATLLKPTKERLKILHNFTCMIRCFKFGECGNFLTCSGFIRFGKLLQTLIAGWEELECHRVFKYVSDRMHLDYKMKAILSFRPGKLKQLEMEVKCVCRRVLLDPCLFHSERLFWLGQILKPWPLVSQARLLFVIYGPYCEHEGDAGRVLWERTLVKNPARDTSLRDLSSVVRNLGASDATNWNDSDVMSIIGEISVLPNKWNAENFARFLILCGERVCTMMLSSRAVNRHFPQLARLVVFMSVVCEKDGYRMAWLVNTVKKICCSTVNQSDVQQLLLSIVRIYKEVIVQLIHSL</sequence>
<dbReference type="SUPFAM" id="SSF81383">
    <property type="entry name" value="F-box domain"/>
    <property type="match status" value="1"/>
</dbReference>
<evidence type="ECO:0000259" key="1">
    <source>
        <dbReference type="PROSITE" id="PS50181"/>
    </source>
</evidence>
<evidence type="ECO:0000313" key="2">
    <source>
        <dbReference type="Ensembl" id="ENSPMAP00000003376.1"/>
    </source>
</evidence>
<dbReference type="GeneTree" id="ENSGT00390000014175"/>
<dbReference type="Pfam" id="PF24467">
    <property type="entry name" value="ARM_FBXO47"/>
    <property type="match status" value="1"/>
</dbReference>
<name>S4RDU4_PETMA</name>
<dbReference type="InterPro" id="IPR056622">
    <property type="entry name" value="ARM_FBXO47"/>
</dbReference>
<dbReference type="HOGENOM" id="CLU_048746_0_0_1"/>
<dbReference type="OMA" id="AFACVTM"/>
<dbReference type="STRING" id="7757.ENSPMAP00000003376"/>
<dbReference type="InterPro" id="IPR001810">
    <property type="entry name" value="F-box_dom"/>
</dbReference>
<dbReference type="PANTHER" id="PTHR34098">
    <property type="entry name" value="F-BOX ONLY PROTEIN 47"/>
    <property type="match status" value="1"/>
</dbReference>